<dbReference type="InterPro" id="IPR017938">
    <property type="entry name" value="Riboflavin_synthase-like_b-brl"/>
</dbReference>
<evidence type="ECO:0000259" key="2">
    <source>
        <dbReference type="PROSITE" id="PS51085"/>
    </source>
</evidence>
<dbReference type="SUPFAM" id="SSF54292">
    <property type="entry name" value="2Fe-2S ferredoxin-like"/>
    <property type="match status" value="1"/>
</dbReference>
<dbReference type="InterPro" id="IPR001433">
    <property type="entry name" value="OxRdtase_FAD/NAD-bd"/>
</dbReference>
<dbReference type="PRINTS" id="PR00410">
    <property type="entry name" value="PHEHYDRXLASE"/>
</dbReference>
<keyword evidence="5" id="KW-1185">Reference proteome</keyword>
<name>A0ABV7VR36_9GAMM</name>
<dbReference type="InterPro" id="IPR006058">
    <property type="entry name" value="2Fe2S_fd_BS"/>
</dbReference>
<dbReference type="InterPro" id="IPR001709">
    <property type="entry name" value="Flavoprot_Pyr_Nucl_cyt_Rdtase"/>
</dbReference>
<dbReference type="Proteomes" id="UP001595722">
    <property type="component" value="Unassembled WGS sequence"/>
</dbReference>
<dbReference type="Pfam" id="PF00111">
    <property type="entry name" value="Fer2"/>
    <property type="match status" value="1"/>
</dbReference>
<evidence type="ECO:0000256" key="1">
    <source>
        <dbReference type="ARBA" id="ARBA00034078"/>
    </source>
</evidence>
<accession>A0ABV7VR36</accession>
<evidence type="ECO:0000259" key="3">
    <source>
        <dbReference type="PROSITE" id="PS51384"/>
    </source>
</evidence>
<proteinExistence type="predicted"/>
<dbReference type="Pfam" id="PF00175">
    <property type="entry name" value="NAD_binding_1"/>
    <property type="match status" value="1"/>
</dbReference>
<comment type="caution">
    <text evidence="4">The sequence shown here is derived from an EMBL/GenBank/DDBJ whole genome shotgun (WGS) entry which is preliminary data.</text>
</comment>
<organism evidence="4 5">
    <name type="scientific">Bacterioplanoides pacificum</name>
    <dbReference type="NCBI Taxonomy" id="1171596"/>
    <lineage>
        <taxon>Bacteria</taxon>
        <taxon>Pseudomonadati</taxon>
        <taxon>Pseudomonadota</taxon>
        <taxon>Gammaproteobacteria</taxon>
        <taxon>Oceanospirillales</taxon>
        <taxon>Oceanospirillaceae</taxon>
        <taxon>Bacterioplanoides</taxon>
    </lineage>
</organism>
<feature type="domain" description="FAD-binding FR-type" evidence="3">
    <location>
        <begin position="103"/>
        <end position="203"/>
    </location>
</feature>
<dbReference type="Gene3D" id="2.40.30.10">
    <property type="entry name" value="Translation factors"/>
    <property type="match status" value="1"/>
</dbReference>
<comment type="cofactor">
    <cofactor evidence="1">
        <name>[2Fe-2S] cluster</name>
        <dbReference type="ChEBI" id="CHEBI:190135"/>
    </cofactor>
</comment>
<sequence>MFSFFNKNKKPLTAVINDRAIDVLPKETLLNAALRNNIEFPHSCRVGGCAACKCQLTDGQVRELTDAGYILSDDDLDQGYILACQSVPKTDIRIRLDNPTTALQQLDGTIIGQQKLTHDITRLTIRCDTTLPFRPGQFADLTLASLPGISRSYSFASASQEPGVLEFFVREVPGGQFSGRINQQDLGGETIGIHGPLGDFWLRPAANPIIMLAGGSGLAPIIAMLQAQLAESRQRPLWLLFGARQQRDLYAEQTLANIQQQWQAPFYFIPVLSEEAETSDWPGERGLVTDPLPRLFADHTELSHSHAYLCGPPAMIDAAQNTLLSLGINATHIYADRFATQADQSPQQTQSHATPA</sequence>
<dbReference type="InterPro" id="IPR001041">
    <property type="entry name" value="2Fe-2S_ferredoxin-type"/>
</dbReference>
<dbReference type="InterPro" id="IPR036010">
    <property type="entry name" value="2Fe-2S_ferredoxin-like_sf"/>
</dbReference>
<dbReference type="InterPro" id="IPR012675">
    <property type="entry name" value="Beta-grasp_dom_sf"/>
</dbReference>
<dbReference type="Gene3D" id="3.10.20.30">
    <property type="match status" value="1"/>
</dbReference>
<dbReference type="Gene3D" id="3.40.50.80">
    <property type="entry name" value="Nucleotide-binding domain of ferredoxin-NADP reductase (FNR) module"/>
    <property type="match status" value="1"/>
</dbReference>
<dbReference type="InterPro" id="IPR008333">
    <property type="entry name" value="Cbr1-like_FAD-bd_dom"/>
</dbReference>
<dbReference type="InterPro" id="IPR050415">
    <property type="entry name" value="MRET"/>
</dbReference>
<evidence type="ECO:0000313" key="5">
    <source>
        <dbReference type="Proteomes" id="UP001595722"/>
    </source>
</evidence>
<dbReference type="SUPFAM" id="SSF52343">
    <property type="entry name" value="Ferredoxin reductase-like, C-terminal NADP-linked domain"/>
    <property type="match status" value="1"/>
</dbReference>
<gene>
    <name evidence="4" type="ORF">ACFOMG_06610</name>
</gene>
<dbReference type="PROSITE" id="PS00197">
    <property type="entry name" value="2FE2S_FER_1"/>
    <property type="match status" value="1"/>
</dbReference>
<dbReference type="PROSITE" id="PS51384">
    <property type="entry name" value="FAD_FR"/>
    <property type="match status" value="1"/>
</dbReference>
<dbReference type="EMBL" id="JBHRYB010000005">
    <property type="protein sequence ID" value="MFC3679780.1"/>
    <property type="molecule type" value="Genomic_DNA"/>
</dbReference>
<dbReference type="PANTHER" id="PTHR47354:SF5">
    <property type="entry name" value="PROTEIN RFBI"/>
    <property type="match status" value="1"/>
</dbReference>
<dbReference type="PROSITE" id="PS51085">
    <property type="entry name" value="2FE2S_FER_2"/>
    <property type="match status" value="1"/>
</dbReference>
<dbReference type="RefSeq" id="WP_376865557.1">
    <property type="nucleotide sequence ID" value="NZ_JBHRYB010000005.1"/>
</dbReference>
<dbReference type="PANTHER" id="PTHR47354">
    <property type="entry name" value="NADH OXIDOREDUCTASE HCR"/>
    <property type="match status" value="1"/>
</dbReference>
<protein>
    <submittedName>
        <fullName evidence="4">2Fe-2S iron-sulfur cluster-binding protein</fullName>
    </submittedName>
</protein>
<dbReference type="CDD" id="cd00207">
    <property type="entry name" value="fer2"/>
    <property type="match status" value="1"/>
</dbReference>
<dbReference type="InterPro" id="IPR039261">
    <property type="entry name" value="FNR_nucleotide-bd"/>
</dbReference>
<reference evidence="5" key="1">
    <citation type="journal article" date="2019" name="Int. J. Syst. Evol. Microbiol.">
        <title>The Global Catalogue of Microorganisms (GCM) 10K type strain sequencing project: providing services to taxonomists for standard genome sequencing and annotation.</title>
        <authorList>
            <consortium name="The Broad Institute Genomics Platform"/>
            <consortium name="The Broad Institute Genome Sequencing Center for Infectious Disease"/>
            <person name="Wu L."/>
            <person name="Ma J."/>
        </authorList>
    </citation>
    <scope>NUCLEOTIDE SEQUENCE [LARGE SCALE GENOMIC DNA]</scope>
    <source>
        <strain evidence="5">KCTC 42424</strain>
    </source>
</reference>
<dbReference type="InterPro" id="IPR017927">
    <property type="entry name" value="FAD-bd_FR_type"/>
</dbReference>
<feature type="domain" description="2Fe-2S ferredoxin-type" evidence="2">
    <location>
        <begin position="10"/>
        <end position="100"/>
    </location>
</feature>
<dbReference type="Pfam" id="PF00970">
    <property type="entry name" value="FAD_binding_6"/>
    <property type="match status" value="1"/>
</dbReference>
<dbReference type="PRINTS" id="PR00371">
    <property type="entry name" value="FPNCR"/>
</dbReference>
<dbReference type="SUPFAM" id="SSF63380">
    <property type="entry name" value="Riboflavin synthase domain-like"/>
    <property type="match status" value="1"/>
</dbReference>
<evidence type="ECO:0000313" key="4">
    <source>
        <dbReference type="EMBL" id="MFC3679780.1"/>
    </source>
</evidence>